<evidence type="ECO:0000256" key="3">
    <source>
        <dbReference type="ARBA" id="ARBA00035306"/>
    </source>
</evidence>
<dbReference type="PANTHER" id="PTHR21314">
    <property type="entry name" value="QUEUOSINE 5'-PHOSPHATE N-GLYCOSYLASE_HYDROLASE-RELATED"/>
    <property type="match status" value="1"/>
</dbReference>
<keyword evidence="8" id="KW-1185">Reference proteome</keyword>
<dbReference type="PhylomeDB" id="B4MPI8"/>
<evidence type="ECO:0000313" key="8">
    <source>
        <dbReference type="Proteomes" id="UP000007798"/>
    </source>
</evidence>
<dbReference type="PANTHER" id="PTHR21314:SF0">
    <property type="entry name" value="QUEUOSINE 5'-PHOSPHATE N-GLYCOSYLASE_HYDROLASE"/>
    <property type="match status" value="1"/>
</dbReference>
<evidence type="ECO:0000256" key="5">
    <source>
        <dbReference type="ARBA" id="ARBA00048204"/>
    </source>
</evidence>
<keyword evidence="1 6" id="KW-0378">Hydrolase</keyword>
<evidence type="ECO:0000256" key="2">
    <source>
        <dbReference type="ARBA" id="ARBA00035119"/>
    </source>
</evidence>
<name>B4MPI8_DROWI</name>
<comment type="catalytic activity">
    <reaction evidence="5 6">
        <text>queuosine 5'-phosphate + H2O = queuine + D-ribose 5-phosphate</text>
        <dbReference type="Rhea" id="RHEA:75387"/>
        <dbReference type="ChEBI" id="CHEBI:15377"/>
        <dbReference type="ChEBI" id="CHEBI:17433"/>
        <dbReference type="ChEBI" id="CHEBI:78346"/>
        <dbReference type="ChEBI" id="CHEBI:194371"/>
    </reaction>
    <physiologicalReaction direction="left-to-right" evidence="5 6">
        <dbReference type="Rhea" id="RHEA:75388"/>
    </physiologicalReaction>
</comment>
<sequence length="345" mass="39749">MPTEITYLSPRESGEYIVKNAKYLRVLPEGIKKLGEEILAAIQDKKLDVTNFSQHELHPQPGKDSNEDPKYGEAADWIFVVDTLNFCFWTPDNYTKYKVDGYTGYFALCAAIKRAVDEGIDIISPKYYSQVDAKTLDHIFRSDDGETKIPLFQQRLDSLHEVGKVLLDKYEGRFENVIKAAKSSAVSLLQLVVQEFPCFRDQAEYAGKHVSILKRAQILVGDIWCGYKGEGLGFFNDIDKITMFADYRVPQVLVYFKSLEYSEELLEVLNKDTILENGDPREVEIRGASIYIIEQVRDQVLGLLQKDQHSSVNSVLIDQYLWDYRRKHQEKMADIPFHKVLSIYY</sequence>
<comment type="function">
    <text evidence="6">Catalyzes the hydrolysis of queuosine 5'-phosphate, releasing the nucleobase queuine (q). Is required for salvage of queuine from exogenous queuosine (Q) that is imported and then converted to queuosine 5'-phosphate intracellularly.</text>
</comment>
<dbReference type="FunCoup" id="B4MPI8">
    <property type="interactions" value="713"/>
</dbReference>
<dbReference type="eggNOG" id="KOG2524">
    <property type="taxonomic scope" value="Eukaryota"/>
</dbReference>
<dbReference type="InParanoid" id="B4MPI8"/>
<dbReference type="KEGG" id="dwi:6640124"/>
<dbReference type="EC" id="3.2.2.-" evidence="6"/>
<protein>
    <recommendedName>
        <fullName evidence="3 6">Queuosine 5'-phosphate N-glycosylase/hydrolase</fullName>
        <ecNumber evidence="6">3.2.2.-</ecNumber>
    </recommendedName>
    <alternativeName>
        <fullName evidence="4 6">Queuosine-nucleotide N-glycosylase/hydrolase</fullName>
    </alternativeName>
</protein>
<comment type="similarity">
    <text evidence="2 6">Belongs to the QNG1 protein family.</text>
</comment>
<dbReference type="OrthoDB" id="416777at2759"/>
<dbReference type="STRING" id="7260.B4MPI8"/>
<gene>
    <name evidence="7" type="primary">Dwil\GK21592</name>
    <name evidence="7" type="ORF">Dwil_GK21592</name>
</gene>
<evidence type="ECO:0000313" key="7">
    <source>
        <dbReference type="EMBL" id="EDW74027.1"/>
    </source>
</evidence>
<evidence type="ECO:0000256" key="1">
    <source>
        <dbReference type="ARBA" id="ARBA00022801"/>
    </source>
</evidence>
<organism evidence="8">
    <name type="scientific">Drosophila willistoni</name>
    <name type="common">Fruit fly</name>
    <dbReference type="NCBI Taxonomy" id="7260"/>
    <lineage>
        <taxon>Eukaryota</taxon>
        <taxon>Metazoa</taxon>
        <taxon>Ecdysozoa</taxon>
        <taxon>Arthropoda</taxon>
        <taxon>Hexapoda</taxon>
        <taxon>Insecta</taxon>
        <taxon>Pterygota</taxon>
        <taxon>Neoptera</taxon>
        <taxon>Endopterygota</taxon>
        <taxon>Diptera</taxon>
        <taxon>Brachycera</taxon>
        <taxon>Muscomorpha</taxon>
        <taxon>Ephydroidea</taxon>
        <taxon>Drosophilidae</taxon>
        <taxon>Drosophila</taxon>
        <taxon>Sophophora</taxon>
    </lineage>
</organism>
<dbReference type="AlphaFoldDB" id="B4MPI8"/>
<dbReference type="GO" id="GO:0016787">
    <property type="term" value="F:hydrolase activity"/>
    <property type="evidence" value="ECO:0007669"/>
    <property type="project" value="UniProtKB-KW"/>
</dbReference>
<dbReference type="InterPro" id="IPR019438">
    <property type="entry name" value="Q_salvage"/>
</dbReference>
<dbReference type="OMA" id="FSFWSEE"/>
<proteinExistence type="inferred from homology"/>
<evidence type="ECO:0000256" key="6">
    <source>
        <dbReference type="RuleBase" id="RU365002"/>
    </source>
</evidence>
<dbReference type="HOGENOM" id="CLU_036001_2_1_1"/>
<dbReference type="Pfam" id="PF10343">
    <property type="entry name" value="Q_salvage"/>
    <property type="match status" value="1"/>
</dbReference>
<accession>B4MPI8</accession>
<dbReference type="GO" id="GO:0006400">
    <property type="term" value="P:tRNA modification"/>
    <property type="evidence" value="ECO:0007669"/>
    <property type="project" value="TreeGrafter"/>
</dbReference>
<evidence type="ECO:0000256" key="4">
    <source>
        <dbReference type="ARBA" id="ARBA00035393"/>
    </source>
</evidence>
<reference evidence="7 8" key="1">
    <citation type="journal article" date="2007" name="Nature">
        <title>Evolution of genes and genomes on the Drosophila phylogeny.</title>
        <authorList>
            <consortium name="Drosophila 12 Genomes Consortium"/>
            <person name="Clark A.G."/>
            <person name="Eisen M.B."/>
            <person name="Smith D.R."/>
            <person name="Bergman C.M."/>
            <person name="Oliver B."/>
            <person name="Markow T.A."/>
            <person name="Kaufman T.C."/>
            <person name="Kellis M."/>
            <person name="Gelbart W."/>
            <person name="Iyer V.N."/>
            <person name="Pollard D.A."/>
            <person name="Sackton T.B."/>
            <person name="Larracuente A.M."/>
            <person name="Singh N.D."/>
            <person name="Abad J.P."/>
            <person name="Abt D.N."/>
            <person name="Adryan B."/>
            <person name="Aguade M."/>
            <person name="Akashi H."/>
            <person name="Anderson W.W."/>
            <person name="Aquadro C.F."/>
            <person name="Ardell D.H."/>
            <person name="Arguello R."/>
            <person name="Artieri C.G."/>
            <person name="Barbash D.A."/>
            <person name="Barker D."/>
            <person name="Barsanti P."/>
            <person name="Batterham P."/>
            <person name="Batzoglou S."/>
            <person name="Begun D."/>
            <person name="Bhutkar A."/>
            <person name="Blanco E."/>
            <person name="Bosak S.A."/>
            <person name="Bradley R.K."/>
            <person name="Brand A.D."/>
            <person name="Brent M.R."/>
            <person name="Brooks A.N."/>
            <person name="Brown R.H."/>
            <person name="Butlin R.K."/>
            <person name="Caggese C."/>
            <person name="Calvi B.R."/>
            <person name="Bernardo de Carvalho A."/>
            <person name="Caspi A."/>
            <person name="Castrezana S."/>
            <person name="Celniker S.E."/>
            <person name="Chang J.L."/>
            <person name="Chapple C."/>
            <person name="Chatterji S."/>
            <person name="Chinwalla A."/>
            <person name="Civetta A."/>
            <person name="Clifton S.W."/>
            <person name="Comeron J.M."/>
            <person name="Costello J.C."/>
            <person name="Coyne J.A."/>
            <person name="Daub J."/>
            <person name="David R.G."/>
            <person name="Delcher A.L."/>
            <person name="Delehaunty K."/>
            <person name="Do C.B."/>
            <person name="Ebling H."/>
            <person name="Edwards K."/>
            <person name="Eickbush T."/>
            <person name="Evans J.D."/>
            <person name="Filipski A."/>
            <person name="Findeiss S."/>
            <person name="Freyhult E."/>
            <person name="Fulton L."/>
            <person name="Fulton R."/>
            <person name="Garcia A.C."/>
            <person name="Gardiner A."/>
            <person name="Garfield D.A."/>
            <person name="Garvin B.E."/>
            <person name="Gibson G."/>
            <person name="Gilbert D."/>
            <person name="Gnerre S."/>
            <person name="Godfrey J."/>
            <person name="Good R."/>
            <person name="Gotea V."/>
            <person name="Gravely B."/>
            <person name="Greenberg A.J."/>
            <person name="Griffiths-Jones S."/>
            <person name="Gross S."/>
            <person name="Guigo R."/>
            <person name="Gustafson E.A."/>
            <person name="Haerty W."/>
            <person name="Hahn M.W."/>
            <person name="Halligan D.L."/>
            <person name="Halpern A.L."/>
            <person name="Halter G.M."/>
            <person name="Han M.V."/>
            <person name="Heger A."/>
            <person name="Hillier L."/>
            <person name="Hinrichs A.S."/>
            <person name="Holmes I."/>
            <person name="Hoskins R.A."/>
            <person name="Hubisz M.J."/>
            <person name="Hultmark D."/>
            <person name="Huntley M.A."/>
            <person name="Jaffe D.B."/>
            <person name="Jagadeeshan S."/>
            <person name="Jeck W.R."/>
            <person name="Johnson J."/>
            <person name="Jones C.D."/>
            <person name="Jordan W.C."/>
            <person name="Karpen G.H."/>
            <person name="Kataoka E."/>
            <person name="Keightley P.D."/>
            <person name="Kheradpour P."/>
            <person name="Kirkness E.F."/>
            <person name="Koerich L.B."/>
            <person name="Kristiansen K."/>
            <person name="Kudrna D."/>
            <person name="Kulathinal R.J."/>
            <person name="Kumar S."/>
            <person name="Kwok R."/>
            <person name="Lander E."/>
            <person name="Langley C.H."/>
            <person name="Lapoint R."/>
            <person name="Lazzaro B.P."/>
            <person name="Lee S.J."/>
            <person name="Levesque L."/>
            <person name="Li R."/>
            <person name="Lin C.F."/>
            <person name="Lin M.F."/>
            <person name="Lindblad-Toh K."/>
            <person name="Llopart A."/>
            <person name="Long M."/>
            <person name="Low L."/>
            <person name="Lozovsky E."/>
            <person name="Lu J."/>
            <person name="Luo M."/>
            <person name="Machado C.A."/>
            <person name="Makalowski W."/>
            <person name="Marzo M."/>
            <person name="Matsuda M."/>
            <person name="Matzkin L."/>
            <person name="McAllister B."/>
            <person name="McBride C.S."/>
            <person name="McKernan B."/>
            <person name="McKernan K."/>
            <person name="Mendez-Lago M."/>
            <person name="Minx P."/>
            <person name="Mollenhauer M.U."/>
            <person name="Montooth K."/>
            <person name="Mount S.M."/>
            <person name="Mu X."/>
            <person name="Myers E."/>
            <person name="Negre B."/>
            <person name="Newfeld S."/>
            <person name="Nielsen R."/>
            <person name="Noor M.A."/>
            <person name="O'Grady P."/>
            <person name="Pachter L."/>
            <person name="Papaceit M."/>
            <person name="Parisi M.J."/>
            <person name="Parisi M."/>
            <person name="Parts L."/>
            <person name="Pedersen J.S."/>
            <person name="Pesole G."/>
            <person name="Phillippy A.M."/>
            <person name="Ponting C.P."/>
            <person name="Pop M."/>
            <person name="Porcelli D."/>
            <person name="Powell J.R."/>
            <person name="Prohaska S."/>
            <person name="Pruitt K."/>
            <person name="Puig M."/>
            <person name="Quesneville H."/>
            <person name="Ram K.R."/>
            <person name="Rand D."/>
            <person name="Rasmussen M.D."/>
            <person name="Reed L.K."/>
            <person name="Reenan R."/>
            <person name="Reily A."/>
            <person name="Remington K.A."/>
            <person name="Rieger T.T."/>
            <person name="Ritchie M.G."/>
            <person name="Robin C."/>
            <person name="Rogers Y.H."/>
            <person name="Rohde C."/>
            <person name="Rozas J."/>
            <person name="Rubenfield M.J."/>
            <person name="Ruiz A."/>
            <person name="Russo S."/>
            <person name="Salzberg S.L."/>
            <person name="Sanchez-Gracia A."/>
            <person name="Saranga D.J."/>
            <person name="Sato H."/>
            <person name="Schaeffer S.W."/>
            <person name="Schatz M.C."/>
            <person name="Schlenke T."/>
            <person name="Schwartz R."/>
            <person name="Segarra C."/>
            <person name="Singh R.S."/>
            <person name="Sirot L."/>
            <person name="Sirota M."/>
            <person name="Sisneros N.B."/>
            <person name="Smith C.D."/>
            <person name="Smith T.F."/>
            <person name="Spieth J."/>
            <person name="Stage D.E."/>
            <person name="Stark A."/>
            <person name="Stephan W."/>
            <person name="Strausberg R.L."/>
            <person name="Strempel S."/>
            <person name="Sturgill D."/>
            <person name="Sutton G."/>
            <person name="Sutton G.G."/>
            <person name="Tao W."/>
            <person name="Teichmann S."/>
            <person name="Tobari Y.N."/>
            <person name="Tomimura Y."/>
            <person name="Tsolas J.M."/>
            <person name="Valente V.L."/>
            <person name="Venter E."/>
            <person name="Venter J.C."/>
            <person name="Vicario S."/>
            <person name="Vieira F.G."/>
            <person name="Vilella A.J."/>
            <person name="Villasante A."/>
            <person name="Walenz B."/>
            <person name="Wang J."/>
            <person name="Wasserman M."/>
            <person name="Watts T."/>
            <person name="Wilson D."/>
            <person name="Wilson R.K."/>
            <person name="Wing R.A."/>
            <person name="Wolfner M.F."/>
            <person name="Wong A."/>
            <person name="Wong G.K."/>
            <person name="Wu C.I."/>
            <person name="Wu G."/>
            <person name="Yamamoto D."/>
            <person name="Yang H.P."/>
            <person name="Yang S.P."/>
            <person name="Yorke J.A."/>
            <person name="Yoshida K."/>
            <person name="Zdobnov E."/>
            <person name="Zhang P."/>
            <person name="Zhang Y."/>
            <person name="Zimin A.V."/>
            <person name="Baldwin J."/>
            <person name="Abdouelleil A."/>
            <person name="Abdulkadir J."/>
            <person name="Abebe A."/>
            <person name="Abera B."/>
            <person name="Abreu J."/>
            <person name="Acer S.C."/>
            <person name="Aftuck L."/>
            <person name="Alexander A."/>
            <person name="An P."/>
            <person name="Anderson E."/>
            <person name="Anderson S."/>
            <person name="Arachi H."/>
            <person name="Azer M."/>
            <person name="Bachantsang P."/>
            <person name="Barry A."/>
            <person name="Bayul T."/>
            <person name="Berlin A."/>
            <person name="Bessette D."/>
            <person name="Bloom T."/>
            <person name="Blye J."/>
            <person name="Boguslavskiy L."/>
            <person name="Bonnet C."/>
            <person name="Boukhgalter B."/>
            <person name="Bourzgui I."/>
            <person name="Brown A."/>
            <person name="Cahill P."/>
            <person name="Channer S."/>
            <person name="Cheshatsang Y."/>
            <person name="Chuda L."/>
            <person name="Citroen M."/>
            <person name="Collymore A."/>
            <person name="Cooke P."/>
            <person name="Costello M."/>
            <person name="D'Aco K."/>
            <person name="Daza R."/>
            <person name="De Haan G."/>
            <person name="DeGray S."/>
            <person name="DeMaso C."/>
            <person name="Dhargay N."/>
            <person name="Dooley K."/>
            <person name="Dooley E."/>
            <person name="Doricent M."/>
            <person name="Dorje P."/>
            <person name="Dorjee K."/>
            <person name="Dupes A."/>
            <person name="Elong R."/>
            <person name="Falk J."/>
            <person name="Farina A."/>
            <person name="Faro S."/>
            <person name="Ferguson D."/>
            <person name="Fisher S."/>
            <person name="Foley C.D."/>
            <person name="Franke A."/>
            <person name="Friedrich D."/>
            <person name="Gadbois L."/>
            <person name="Gearin G."/>
            <person name="Gearin C.R."/>
            <person name="Giannoukos G."/>
            <person name="Goode T."/>
            <person name="Graham J."/>
            <person name="Grandbois E."/>
            <person name="Grewal S."/>
            <person name="Gyaltsen K."/>
            <person name="Hafez N."/>
            <person name="Hagos B."/>
            <person name="Hall J."/>
            <person name="Henson C."/>
            <person name="Hollinger A."/>
            <person name="Honan T."/>
            <person name="Huard M.D."/>
            <person name="Hughes L."/>
            <person name="Hurhula B."/>
            <person name="Husby M.E."/>
            <person name="Kamat A."/>
            <person name="Kanga B."/>
            <person name="Kashin S."/>
            <person name="Khazanovich D."/>
            <person name="Kisner P."/>
            <person name="Lance K."/>
            <person name="Lara M."/>
            <person name="Lee W."/>
            <person name="Lennon N."/>
            <person name="Letendre F."/>
            <person name="LeVine R."/>
            <person name="Lipovsky A."/>
            <person name="Liu X."/>
            <person name="Liu J."/>
            <person name="Liu S."/>
            <person name="Lokyitsang T."/>
            <person name="Lokyitsang Y."/>
            <person name="Lubonja R."/>
            <person name="Lui A."/>
            <person name="MacDonald P."/>
            <person name="Magnisalis V."/>
            <person name="Maru K."/>
            <person name="Matthews C."/>
            <person name="McCusker W."/>
            <person name="McDonough S."/>
            <person name="Mehta T."/>
            <person name="Meldrim J."/>
            <person name="Meneus L."/>
            <person name="Mihai O."/>
            <person name="Mihalev A."/>
            <person name="Mihova T."/>
            <person name="Mittelman R."/>
            <person name="Mlenga V."/>
            <person name="Montmayeur A."/>
            <person name="Mulrain L."/>
            <person name="Navidi A."/>
            <person name="Naylor J."/>
            <person name="Negash T."/>
            <person name="Nguyen T."/>
            <person name="Nguyen N."/>
            <person name="Nicol R."/>
            <person name="Norbu C."/>
            <person name="Norbu N."/>
            <person name="Novod N."/>
            <person name="O'Neill B."/>
            <person name="Osman S."/>
            <person name="Markiewicz E."/>
            <person name="Oyono O.L."/>
            <person name="Patti C."/>
            <person name="Phunkhang P."/>
            <person name="Pierre F."/>
            <person name="Priest M."/>
            <person name="Raghuraman S."/>
            <person name="Rege F."/>
            <person name="Reyes R."/>
            <person name="Rise C."/>
            <person name="Rogov P."/>
            <person name="Ross K."/>
            <person name="Ryan E."/>
            <person name="Settipalli S."/>
            <person name="Shea T."/>
            <person name="Sherpa N."/>
            <person name="Shi L."/>
            <person name="Shih D."/>
            <person name="Sparrow T."/>
            <person name="Spaulding J."/>
            <person name="Stalker J."/>
            <person name="Stange-Thomann N."/>
            <person name="Stavropoulos S."/>
            <person name="Stone C."/>
            <person name="Strader C."/>
            <person name="Tesfaye S."/>
            <person name="Thomson T."/>
            <person name="Thoulutsang Y."/>
            <person name="Thoulutsang D."/>
            <person name="Topham K."/>
            <person name="Topping I."/>
            <person name="Tsamla T."/>
            <person name="Vassiliev H."/>
            <person name="Vo A."/>
            <person name="Wangchuk T."/>
            <person name="Wangdi T."/>
            <person name="Weiand M."/>
            <person name="Wilkinson J."/>
            <person name="Wilson A."/>
            <person name="Yadav S."/>
            <person name="Young G."/>
            <person name="Yu Q."/>
            <person name="Zembek L."/>
            <person name="Zhong D."/>
            <person name="Zimmer A."/>
            <person name="Zwirko Z."/>
            <person name="Jaffe D.B."/>
            <person name="Alvarez P."/>
            <person name="Brockman W."/>
            <person name="Butler J."/>
            <person name="Chin C."/>
            <person name="Gnerre S."/>
            <person name="Grabherr M."/>
            <person name="Kleber M."/>
            <person name="Mauceli E."/>
            <person name="MacCallum I."/>
        </authorList>
    </citation>
    <scope>NUCLEOTIDE SEQUENCE [LARGE SCALE GENOMIC DNA]</scope>
    <source>
        <strain evidence="8">Tucson 14030-0811.24</strain>
    </source>
</reference>
<dbReference type="EMBL" id="CH963849">
    <property type="protein sequence ID" value="EDW74027.1"/>
    <property type="molecule type" value="Genomic_DNA"/>
</dbReference>
<dbReference type="Proteomes" id="UP000007798">
    <property type="component" value="Unassembled WGS sequence"/>
</dbReference>